<evidence type="ECO:0000313" key="14">
    <source>
        <dbReference type="Proteomes" id="UP001205998"/>
    </source>
</evidence>
<evidence type="ECO:0000256" key="2">
    <source>
        <dbReference type="ARBA" id="ARBA00004586"/>
    </source>
</evidence>
<evidence type="ECO:0000256" key="3">
    <source>
        <dbReference type="ARBA" id="ARBA00004922"/>
    </source>
</evidence>
<evidence type="ECO:0000313" key="13">
    <source>
        <dbReference type="EMBL" id="KAI5615080.1"/>
    </source>
</evidence>
<keyword evidence="11" id="KW-0472">Membrane</keyword>
<comment type="similarity">
    <text evidence="4">Belongs to the UPP synthase family.</text>
</comment>
<keyword evidence="14" id="KW-1185">Reference proteome</keyword>
<keyword evidence="8" id="KW-0256">Endoplasmic reticulum</keyword>
<organism evidence="13 14">
    <name type="scientific">Silurus asotus</name>
    <name type="common">Amur catfish</name>
    <name type="synonym">Parasilurus asotus</name>
    <dbReference type="NCBI Taxonomy" id="30991"/>
    <lineage>
        <taxon>Eukaryota</taxon>
        <taxon>Metazoa</taxon>
        <taxon>Chordata</taxon>
        <taxon>Craniata</taxon>
        <taxon>Vertebrata</taxon>
        <taxon>Euteleostomi</taxon>
        <taxon>Actinopterygii</taxon>
        <taxon>Neopterygii</taxon>
        <taxon>Teleostei</taxon>
        <taxon>Ostariophysi</taxon>
        <taxon>Siluriformes</taxon>
        <taxon>Siluridae</taxon>
        <taxon>Silurus</taxon>
    </lineage>
</organism>
<dbReference type="Proteomes" id="UP001205998">
    <property type="component" value="Unassembled WGS sequence"/>
</dbReference>
<comment type="subcellular location">
    <subcellularLocation>
        <location evidence="2">Endoplasmic reticulum membrane</location>
    </subcellularLocation>
</comment>
<evidence type="ECO:0000256" key="4">
    <source>
        <dbReference type="ARBA" id="ARBA00005432"/>
    </source>
</evidence>
<evidence type="ECO:0000256" key="12">
    <source>
        <dbReference type="ARBA" id="ARBA00047353"/>
    </source>
</evidence>
<name>A0AAD5AFN8_SILAS</name>
<dbReference type="InterPro" id="IPR038887">
    <property type="entry name" value="Nus1/NgBR"/>
</dbReference>
<comment type="pathway">
    <text evidence="3">Protein modification; protein glycosylation.</text>
</comment>
<dbReference type="AlphaFoldDB" id="A0AAD5AFN8"/>
<comment type="cofactor">
    <cofactor evidence="1">
        <name>Mg(2+)</name>
        <dbReference type="ChEBI" id="CHEBI:18420"/>
    </cofactor>
</comment>
<evidence type="ECO:0000256" key="6">
    <source>
        <dbReference type="ARBA" id="ARBA00022679"/>
    </source>
</evidence>
<comment type="caution">
    <text evidence="13">The sequence shown here is derived from an EMBL/GenBank/DDBJ whole genome shotgun (WGS) entry which is preliminary data.</text>
</comment>
<evidence type="ECO:0000256" key="10">
    <source>
        <dbReference type="ARBA" id="ARBA00022989"/>
    </source>
</evidence>
<sequence>MALVYEFVWRVLHVVLQLQRAAVSWFQARAWKRTWLLWRRAAGAVLLPAALGLAAQRRIGAGAGRRPGRRCRLLADGKALEKLPMHVGLLVTEESEEEEAQFTDIANVVVWCMALGISYVSVYDNQGVFKRNNSRLMEEIAKQQKEHLGSESCKYSSEFSNNGTETQEQMSRCHTVVKVLSPDDGKLSIVQAAQQLCKAVEQKQSTSKDINVTVLDSLLRESKNIPDPELVLKFGPVESTLGFLPWHIRLTEFISLPSHKDVTYDDFLHTLQRYASCEQRLGK</sequence>
<evidence type="ECO:0000256" key="5">
    <source>
        <dbReference type="ARBA" id="ARBA00012596"/>
    </source>
</evidence>
<proteinExistence type="inferred from homology"/>
<keyword evidence="9" id="KW-0460">Magnesium</keyword>
<dbReference type="GO" id="GO:0045547">
    <property type="term" value="F:ditrans,polycis-polyprenyl diphosphate synthase [(2E,6E)-farnesyl diphosphate specific] activity"/>
    <property type="evidence" value="ECO:0007669"/>
    <property type="project" value="UniProtKB-EC"/>
</dbReference>
<comment type="catalytic activity">
    <reaction evidence="12">
        <text>n isopentenyl diphosphate + (2E,6E)-farnesyl diphosphate = a di-trans,poly-cis-polyprenyl diphosphate + n diphosphate</text>
        <dbReference type="Rhea" id="RHEA:53008"/>
        <dbReference type="Rhea" id="RHEA-COMP:19494"/>
        <dbReference type="ChEBI" id="CHEBI:33019"/>
        <dbReference type="ChEBI" id="CHEBI:128769"/>
        <dbReference type="ChEBI" id="CHEBI:136960"/>
        <dbReference type="ChEBI" id="CHEBI:175763"/>
        <dbReference type="EC" id="2.5.1.87"/>
    </reaction>
</comment>
<dbReference type="GO" id="GO:1904423">
    <property type="term" value="C:dehydrodolichyl diphosphate synthase complex"/>
    <property type="evidence" value="ECO:0007669"/>
    <property type="project" value="InterPro"/>
</dbReference>
<evidence type="ECO:0000256" key="11">
    <source>
        <dbReference type="ARBA" id="ARBA00023136"/>
    </source>
</evidence>
<dbReference type="PANTHER" id="PTHR21528">
    <property type="entry name" value="DEHYDRODOLICHYL DIPHOSPHATE SYNTHASE COMPLEX SUBUNIT NUS1"/>
    <property type="match status" value="1"/>
</dbReference>
<evidence type="ECO:0000256" key="8">
    <source>
        <dbReference type="ARBA" id="ARBA00022824"/>
    </source>
</evidence>
<reference evidence="13" key="1">
    <citation type="submission" date="2018-07" db="EMBL/GenBank/DDBJ databases">
        <title>Comparative genomics of catfishes provides insights into carnivory and benthic adaptation.</title>
        <authorList>
            <person name="Zhang Y."/>
            <person name="Wang D."/>
            <person name="Peng Z."/>
            <person name="Zheng S."/>
            <person name="Shao F."/>
            <person name="Tao W."/>
        </authorList>
    </citation>
    <scope>NUCLEOTIDE SEQUENCE</scope>
    <source>
        <strain evidence="13">Chongqing</strain>
    </source>
</reference>
<dbReference type="PANTHER" id="PTHR21528:SF0">
    <property type="entry name" value="DEHYDRODOLICHYL DIPHOSPHATE SYNTHASE COMPLEX SUBUNIT NUS1"/>
    <property type="match status" value="1"/>
</dbReference>
<dbReference type="InterPro" id="IPR001441">
    <property type="entry name" value="UPP_synth-like"/>
</dbReference>
<gene>
    <name evidence="13" type="ORF">C0J50_3305</name>
</gene>
<protein>
    <recommendedName>
        <fullName evidence="5">ditrans,polycis-polyprenyl diphosphate synthase [(2E,6E)-farnesyldiphosphate specific]</fullName>
        <ecNumber evidence="5">2.5.1.87</ecNumber>
    </recommendedName>
</protein>
<keyword evidence="7" id="KW-0812">Transmembrane</keyword>
<evidence type="ECO:0000256" key="9">
    <source>
        <dbReference type="ARBA" id="ARBA00022842"/>
    </source>
</evidence>
<evidence type="ECO:0000256" key="7">
    <source>
        <dbReference type="ARBA" id="ARBA00022692"/>
    </source>
</evidence>
<keyword evidence="6" id="KW-0808">Transferase</keyword>
<dbReference type="Gene3D" id="3.40.1180.10">
    <property type="entry name" value="Decaprenyl diphosphate synthase-like"/>
    <property type="match status" value="1"/>
</dbReference>
<dbReference type="InterPro" id="IPR036424">
    <property type="entry name" value="UPP_synth-like_sf"/>
</dbReference>
<evidence type="ECO:0000256" key="1">
    <source>
        <dbReference type="ARBA" id="ARBA00001946"/>
    </source>
</evidence>
<keyword evidence="10" id="KW-1133">Transmembrane helix</keyword>
<dbReference type="EMBL" id="MU556250">
    <property type="protein sequence ID" value="KAI5615080.1"/>
    <property type="molecule type" value="Genomic_DNA"/>
</dbReference>
<dbReference type="GO" id="GO:0005789">
    <property type="term" value="C:endoplasmic reticulum membrane"/>
    <property type="evidence" value="ECO:0007669"/>
    <property type="project" value="UniProtKB-SubCell"/>
</dbReference>
<dbReference type="SUPFAM" id="SSF64005">
    <property type="entry name" value="Undecaprenyl diphosphate synthase"/>
    <property type="match status" value="1"/>
</dbReference>
<dbReference type="EC" id="2.5.1.87" evidence="5"/>
<dbReference type="Pfam" id="PF01255">
    <property type="entry name" value="Prenyltransf"/>
    <property type="match status" value="1"/>
</dbReference>
<accession>A0AAD5AFN8</accession>